<dbReference type="Pfam" id="PF01885">
    <property type="entry name" value="PTS_2-RNA"/>
    <property type="match status" value="1"/>
</dbReference>
<evidence type="ECO:0000256" key="1">
    <source>
        <dbReference type="ARBA" id="ARBA00003343"/>
    </source>
</evidence>
<dbReference type="PANTHER" id="PTHR12684">
    <property type="entry name" value="PUTATIVE PHOSPHOTRANSFERASE"/>
    <property type="match status" value="1"/>
</dbReference>
<dbReference type="STRING" id="27349.A0A0L6VAF4"/>
<dbReference type="InterPro" id="IPR002745">
    <property type="entry name" value="Ptrans_KptA/Tpt1"/>
</dbReference>
<evidence type="ECO:0000313" key="9">
    <source>
        <dbReference type="Proteomes" id="UP000037035"/>
    </source>
</evidence>
<dbReference type="EMBL" id="LAVV01006989">
    <property type="protein sequence ID" value="KNZ57527.1"/>
    <property type="molecule type" value="Genomic_DNA"/>
</dbReference>
<dbReference type="OrthoDB" id="419694at2759"/>
<keyword evidence="5" id="KW-0520">NAD</keyword>
<dbReference type="InterPro" id="IPR042080">
    <property type="entry name" value="RNA_2'-PTrans_N"/>
</dbReference>
<name>A0A0L6VAF4_9BASI</name>
<dbReference type="GO" id="GO:0000215">
    <property type="term" value="F:tRNA 2'-phosphotransferase activity"/>
    <property type="evidence" value="ECO:0007669"/>
    <property type="project" value="UniProtKB-EC"/>
</dbReference>
<reference evidence="8 9" key="1">
    <citation type="submission" date="2015-08" db="EMBL/GenBank/DDBJ databases">
        <title>Next Generation Sequencing and Analysis of the Genome of Puccinia sorghi L Schw, the Causal Agent of Maize Common Rust.</title>
        <authorList>
            <person name="Rochi L."/>
            <person name="Burguener G."/>
            <person name="Darino M."/>
            <person name="Turjanski A."/>
            <person name="Kreff E."/>
            <person name="Dieguez M.J."/>
            <person name="Sacco F."/>
        </authorList>
    </citation>
    <scope>NUCLEOTIDE SEQUENCE [LARGE SCALE GENOMIC DNA]</scope>
    <source>
        <strain evidence="8 9">RO10H11247</strain>
    </source>
</reference>
<dbReference type="EC" id="2.7.1.160" evidence="3"/>
<keyword evidence="9" id="KW-1185">Reference proteome</keyword>
<proteinExistence type="inferred from homology"/>
<dbReference type="AlphaFoldDB" id="A0A0L6VAF4"/>
<dbReference type="PANTHER" id="PTHR12684:SF2">
    <property type="entry name" value="TRNA 2'-PHOSPHOTRANSFERASE 1"/>
    <property type="match status" value="1"/>
</dbReference>
<keyword evidence="4" id="KW-0808">Transferase</keyword>
<evidence type="ECO:0000313" key="8">
    <source>
        <dbReference type="EMBL" id="KNZ57527.1"/>
    </source>
</evidence>
<dbReference type="SUPFAM" id="SSF56399">
    <property type="entry name" value="ADP-ribosylation"/>
    <property type="match status" value="1"/>
</dbReference>
<dbReference type="Gene3D" id="1.10.10.970">
    <property type="entry name" value="RNA 2'-phosphotransferase, Tpt1/KptA family, N-terminal domain"/>
    <property type="match status" value="1"/>
</dbReference>
<evidence type="ECO:0000256" key="6">
    <source>
        <dbReference type="ARBA" id="ARBA00047949"/>
    </source>
</evidence>
<organism evidence="8 9">
    <name type="scientific">Puccinia sorghi</name>
    <dbReference type="NCBI Taxonomy" id="27349"/>
    <lineage>
        <taxon>Eukaryota</taxon>
        <taxon>Fungi</taxon>
        <taxon>Dikarya</taxon>
        <taxon>Basidiomycota</taxon>
        <taxon>Pucciniomycotina</taxon>
        <taxon>Pucciniomycetes</taxon>
        <taxon>Pucciniales</taxon>
        <taxon>Pucciniaceae</taxon>
        <taxon>Puccinia</taxon>
    </lineage>
</organism>
<accession>A0A0L6VAF4</accession>
<comment type="caution">
    <text evidence="8">The sequence shown here is derived from an EMBL/GenBank/DDBJ whole genome shotgun (WGS) entry which is preliminary data.</text>
</comment>
<protein>
    <recommendedName>
        <fullName evidence="3">2'-phosphotransferase</fullName>
        <ecNumber evidence="3">2.7.1.160</ecNumber>
    </recommendedName>
</protein>
<evidence type="ECO:0000256" key="5">
    <source>
        <dbReference type="ARBA" id="ARBA00023027"/>
    </source>
</evidence>
<dbReference type="VEuPathDB" id="FungiDB:VP01_2137g5"/>
<comment type="function">
    <text evidence="1">Catalyzes the last step of tRNA splicing, the transfer of the splice junction 2'-phosphate from ligated tRNA to NAD to produce ADP-ribose 1''-2'' cyclic phosphate.</text>
</comment>
<evidence type="ECO:0000256" key="2">
    <source>
        <dbReference type="ARBA" id="ARBA00009836"/>
    </source>
</evidence>
<sequence>MTERPTAESDDAPTSGPGSGPAQAEPSTGTINKPKKTRGRPDDSPDVNLSKTLSYILRHGALRESLALRDDGCVRLDQLLARPKLKRYTIDDIHRVVATNDKQRFSIIEEEQADGTVVKLIRANQGHSLSVKRLDLKPVDDPSDIPTAVHGTYLKFWDSIGNYHSISSDCAQEGLKPMTRAHIHFAKGLPGEEGVISETVSHHARCGCGLGMRSSSDVFIYLDVEKCFQGARADKIQFLISTNGVILSEGLPDSRTIPMVYFKKVVGKSGNILYSPSDRSQPDPRLDNVAGEVCLTVSRRSWGFGDRHAK</sequence>
<feature type="region of interest" description="Disordered" evidence="7">
    <location>
        <begin position="1"/>
        <end position="48"/>
    </location>
</feature>
<dbReference type="GO" id="GO:0006388">
    <property type="term" value="P:tRNA splicing, via endonucleolytic cleavage and ligation"/>
    <property type="evidence" value="ECO:0007669"/>
    <property type="project" value="TreeGrafter"/>
</dbReference>
<gene>
    <name evidence="8" type="ORF">VP01_2137g5</name>
</gene>
<comment type="catalytic activity">
    <reaction evidence="6">
        <text>2'-phospho-[ligated tRNA] + NAD(+) = mature tRNA + ADP-alpha-D-ribose 1'',2''-cyclic phosphate + nicotinamide</text>
        <dbReference type="Rhea" id="RHEA:23324"/>
        <dbReference type="Rhea" id="RHEA-COMP:11106"/>
        <dbReference type="Rhea" id="RHEA-COMP:11107"/>
        <dbReference type="ChEBI" id="CHEBI:17154"/>
        <dbReference type="ChEBI" id="CHEBI:57540"/>
        <dbReference type="ChEBI" id="CHEBI:76596"/>
        <dbReference type="ChEBI" id="CHEBI:82883"/>
        <dbReference type="ChEBI" id="CHEBI:85027"/>
        <dbReference type="EC" id="2.7.1.160"/>
    </reaction>
</comment>
<dbReference type="InterPro" id="IPR042081">
    <property type="entry name" value="RNA_2'-PTrans_C"/>
</dbReference>
<comment type="similarity">
    <text evidence="2">Belongs to the KptA/TPT1 family.</text>
</comment>
<evidence type="ECO:0000256" key="7">
    <source>
        <dbReference type="SAM" id="MobiDB-lite"/>
    </source>
</evidence>
<evidence type="ECO:0000256" key="3">
    <source>
        <dbReference type="ARBA" id="ARBA00012007"/>
    </source>
</evidence>
<dbReference type="Gene3D" id="3.20.170.30">
    <property type="match status" value="1"/>
</dbReference>
<dbReference type="Proteomes" id="UP000037035">
    <property type="component" value="Unassembled WGS sequence"/>
</dbReference>
<evidence type="ECO:0000256" key="4">
    <source>
        <dbReference type="ARBA" id="ARBA00022679"/>
    </source>
</evidence>